<comment type="caution">
    <text evidence="8">The sequence shown here is derived from an EMBL/GenBank/DDBJ whole genome shotgun (WGS) entry which is preliminary data.</text>
</comment>
<dbReference type="Gene3D" id="3.40.50.1390">
    <property type="entry name" value="Resolvase, N-terminal catalytic domain"/>
    <property type="match status" value="1"/>
</dbReference>
<dbReference type="SMART" id="SM00857">
    <property type="entry name" value="Resolvase"/>
    <property type="match status" value="1"/>
</dbReference>
<keyword evidence="3" id="KW-0238">DNA-binding</keyword>
<name>A0A9X4X9M6_LACJH</name>
<evidence type="ECO:0000256" key="2">
    <source>
        <dbReference type="ARBA" id="ARBA00022908"/>
    </source>
</evidence>
<dbReference type="InterPro" id="IPR006118">
    <property type="entry name" value="Recombinase_CS"/>
</dbReference>
<dbReference type="CDD" id="cd03768">
    <property type="entry name" value="SR_ResInv"/>
    <property type="match status" value="1"/>
</dbReference>
<evidence type="ECO:0000256" key="1">
    <source>
        <dbReference type="ARBA" id="ARBA00009913"/>
    </source>
</evidence>
<dbReference type="CDD" id="cd00093">
    <property type="entry name" value="HTH_XRE"/>
    <property type="match status" value="1"/>
</dbReference>
<dbReference type="GO" id="GO:0003677">
    <property type="term" value="F:DNA binding"/>
    <property type="evidence" value="ECO:0007669"/>
    <property type="project" value="UniProtKB-KW"/>
</dbReference>
<evidence type="ECO:0000256" key="4">
    <source>
        <dbReference type="ARBA" id="ARBA00023172"/>
    </source>
</evidence>
<dbReference type="Gene3D" id="1.10.10.60">
    <property type="entry name" value="Homeodomain-like"/>
    <property type="match status" value="1"/>
</dbReference>
<dbReference type="Pfam" id="PF13384">
    <property type="entry name" value="HTH_23"/>
    <property type="match status" value="1"/>
</dbReference>
<organism evidence="8 9">
    <name type="scientific">Lactobacillus johnsonii</name>
    <dbReference type="NCBI Taxonomy" id="33959"/>
    <lineage>
        <taxon>Bacteria</taxon>
        <taxon>Bacillati</taxon>
        <taxon>Bacillota</taxon>
        <taxon>Bacilli</taxon>
        <taxon>Lactobacillales</taxon>
        <taxon>Lactobacillaceae</taxon>
        <taxon>Lactobacillus</taxon>
    </lineage>
</organism>
<dbReference type="Pfam" id="PF00239">
    <property type="entry name" value="Resolvase"/>
    <property type="match status" value="1"/>
</dbReference>
<dbReference type="PANTHER" id="PTHR30461:SF26">
    <property type="entry name" value="RESOLVASE HOMOLOG YNEB"/>
    <property type="match status" value="1"/>
</dbReference>
<sequence>MAKIGYARVSSKDQNLARQIETLHNYGVQDDMIFKEKVSGVTIEARVKLKEMLNFIRKGDVVYVAALDRLGRNAKDIGAIIQKINEKGATLITSEMPDFSAIPDPNIRNMFSEMMLAFFKHQAQAERERIRERQREGIEIAKSKGIYKGKAIKYGPNAKNPQDRLVWESVIRMLEEHKLSIRKIAEKAGISERTVYRIKERKNK</sequence>
<protein>
    <submittedName>
        <fullName evidence="8">Helix-turn-helix domain-containing protein</fullName>
    </submittedName>
</protein>
<evidence type="ECO:0000259" key="7">
    <source>
        <dbReference type="PROSITE" id="PS51736"/>
    </source>
</evidence>
<accession>A0A9X4X9M6</accession>
<evidence type="ECO:0000256" key="6">
    <source>
        <dbReference type="PROSITE-ProRule" id="PRU10137"/>
    </source>
</evidence>
<dbReference type="RefSeq" id="WP_155692818.1">
    <property type="nucleotide sequence ID" value="NZ_WKKC01000021.1"/>
</dbReference>
<proteinExistence type="inferred from homology"/>
<reference evidence="8 9" key="1">
    <citation type="submission" date="2019-11" db="EMBL/GenBank/DDBJ databases">
        <title>Gastrointestinal microbiota of Peromyscus leucopus.</title>
        <authorList>
            <person name="Milovic A."/>
            <person name="Bassam K."/>
            <person name="Barbour A.G."/>
        </authorList>
    </citation>
    <scope>NUCLEOTIDE SEQUENCE [LARGE SCALE GENOMIC DNA]</scope>
    <source>
        <strain evidence="8 9">LL8</strain>
    </source>
</reference>
<dbReference type="AlphaFoldDB" id="A0A9X4X9M6"/>
<feature type="active site" description="O-(5'-phospho-DNA)-serine intermediate" evidence="5 6">
    <location>
        <position position="10"/>
    </location>
</feature>
<comment type="similarity">
    <text evidence="1">Belongs to the site-specific recombinase resolvase family.</text>
</comment>
<dbReference type="EMBL" id="WKKC01000021">
    <property type="protein sequence ID" value="MTE03649.1"/>
    <property type="molecule type" value="Genomic_DNA"/>
</dbReference>
<feature type="domain" description="Resolvase/invertase-type recombinase catalytic" evidence="7">
    <location>
        <begin position="2"/>
        <end position="145"/>
    </location>
</feature>
<dbReference type="InterPro" id="IPR001387">
    <property type="entry name" value="Cro/C1-type_HTH"/>
</dbReference>
<keyword evidence="2" id="KW-0229">DNA integration</keyword>
<dbReference type="InterPro" id="IPR006119">
    <property type="entry name" value="Resolv_N"/>
</dbReference>
<dbReference type="GO" id="GO:0015074">
    <property type="term" value="P:DNA integration"/>
    <property type="evidence" value="ECO:0007669"/>
    <property type="project" value="UniProtKB-KW"/>
</dbReference>
<dbReference type="InterPro" id="IPR036162">
    <property type="entry name" value="Resolvase-like_N_sf"/>
</dbReference>
<dbReference type="PANTHER" id="PTHR30461">
    <property type="entry name" value="DNA-INVERTASE FROM LAMBDOID PROPHAGE"/>
    <property type="match status" value="1"/>
</dbReference>
<evidence type="ECO:0000313" key="8">
    <source>
        <dbReference type="EMBL" id="MTE03649.1"/>
    </source>
</evidence>
<keyword evidence="4" id="KW-0233">DNA recombination</keyword>
<evidence type="ECO:0000256" key="5">
    <source>
        <dbReference type="PIRSR" id="PIRSR606118-50"/>
    </source>
</evidence>
<dbReference type="PROSITE" id="PS00397">
    <property type="entry name" value="RECOMBINASES_1"/>
    <property type="match status" value="1"/>
</dbReference>
<dbReference type="Proteomes" id="UP000488295">
    <property type="component" value="Unassembled WGS sequence"/>
</dbReference>
<dbReference type="InterPro" id="IPR050639">
    <property type="entry name" value="SSR_resolvase"/>
</dbReference>
<dbReference type="GO" id="GO:0000150">
    <property type="term" value="F:DNA strand exchange activity"/>
    <property type="evidence" value="ECO:0007669"/>
    <property type="project" value="InterPro"/>
</dbReference>
<evidence type="ECO:0000313" key="9">
    <source>
        <dbReference type="Proteomes" id="UP000488295"/>
    </source>
</evidence>
<dbReference type="PROSITE" id="PS51736">
    <property type="entry name" value="RECOMBINASES_3"/>
    <property type="match status" value="1"/>
</dbReference>
<dbReference type="SUPFAM" id="SSF53041">
    <property type="entry name" value="Resolvase-like"/>
    <property type="match status" value="1"/>
</dbReference>
<gene>
    <name evidence="8" type="ORF">GJU95_07695</name>
</gene>
<evidence type="ECO:0000256" key="3">
    <source>
        <dbReference type="ARBA" id="ARBA00023125"/>
    </source>
</evidence>